<feature type="domain" description="Pre-C2HC" evidence="2">
    <location>
        <begin position="150"/>
        <end position="218"/>
    </location>
</feature>
<dbReference type="AlphaFoldDB" id="A0A1B0GJF1"/>
<dbReference type="Proteomes" id="UP000092461">
    <property type="component" value="Unassembled WGS sequence"/>
</dbReference>
<dbReference type="InterPro" id="IPR006579">
    <property type="entry name" value="Pre_C2HC_dom"/>
</dbReference>
<dbReference type="EMBL" id="GITU01006226">
    <property type="protein sequence ID" value="MBC1174929.1"/>
    <property type="molecule type" value="Transcribed_RNA"/>
</dbReference>
<reference evidence="4" key="3">
    <citation type="submission" date="2020-05" db="UniProtKB">
        <authorList>
            <consortium name="EnsemblMetazoa"/>
        </authorList>
    </citation>
    <scope>IDENTIFICATION</scope>
    <source>
        <strain evidence="4">Jacobina</strain>
    </source>
</reference>
<organism evidence="4 5">
    <name type="scientific">Lutzomyia longipalpis</name>
    <name type="common">Sand fly</name>
    <dbReference type="NCBI Taxonomy" id="7200"/>
    <lineage>
        <taxon>Eukaryota</taxon>
        <taxon>Metazoa</taxon>
        <taxon>Ecdysozoa</taxon>
        <taxon>Arthropoda</taxon>
        <taxon>Hexapoda</taxon>
        <taxon>Insecta</taxon>
        <taxon>Pterygota</taxon>
        <taxon>Neoptera</taxon>
        <taxon>Endopterygota</taxon>
        <taxon>Diptera</taxon>
        <taxon>Nematocera</taxon>
        <taxon>Psychodoidea</taxon>
        <taxon>Psychodidae</taxon>
        <taxon>Lutzomyia</taxon>
        <taxon>Lutzomyia</taxon>
    </lineage>
</organism>
<feature type="region of interest" description="Disordered" evidence="1">
    <location>
        <begin position="1"/>
        <end position="21"/>
    </location>
</feature>
<reference evidence="3" key="2">
    <citation type="journal article" date="2020" name="BMC">
        <title>Leishmania infection induces a limited differential gene expression in the sand fly midgut.</title>
        <authorList>
            <person name="Coutinho-Abreu I.V."/>
            <person name="Serafim T.D."/>
            <person name="Meneses C."/>
            <person name="Kamhawi S."/>
            <person name="Oliveira F."/>
            <person name="Valenzuela J.G."/>
        </authorList>
    </citation>
    <scope>NUCLEOTIDE SEQUENCE</scope>
    <source>
        <strain evidence="3">Jacobina</strain>
        <tissue evidence="3">Midgut</tissue>
    </source>
</reference>
<evidence type="ECO:0000313" key="5">
    <source>
        <dbReference type="Proteomes" id="UP000092461"/>
    </source>
</evidence>
<evidence type="ECO:0000313" key="4">
    <source>
        <dbReference type="EnsemblMetazoa" id="LLOJ006264-PA"/>
    </source>
</evidence>
<accession>A0A1B0GJF1</accession>
<dbReference type="VEuPathDB" id="VectorBase:LLOJ006264"/>
<reference evidence="5" key="1">
    <citation type="submission" date="2012-05" db="EMBL/GenBank/DDBJ databases">
        <title>Whole Genome Assembly of Lutzomyia longipalpis.</title>
        <authorList>
            <person name="Richards S."/>
            <person name="Qu C."/>
            <person name="Dillon R."/>
            <person name="Worley K."/>
            <person name="Scherer S."/>
            <person name="Batterton M."/>
            <person name="Taylor A."/>
            <person name="Hawes A."/>
            <person name="Hernandez B."/>
            <person name="Kovar C."/>
            <person name="Mandapat C."/>
            <person name="Pham C."/>
            <person name="Qu C."/>
            <person name="Jing C."/>
            <person name="Bess C."/>
            <person name="Bandaranaike D."/>
            <person name="Ngo D."/>
            <person name="Ongeri F."/>
            <person name="Arias F."/>
            <person name="Lara F."/>
            <person name="Weissenberger G."/>
            <person name="Kamau G."/>
            <person name="Han H."/>
            <person name="Shen H."/>
            <person name="Dinh H."/>
            <person name="Khalil I."/>
            <person name="Jones J."/>
            <person name="Shafer J."/>
            <person name="Jayaseelan J."/>
            <person name="Quiroz J."/>
            <person name="Blankenburg K."/>
            <person name="Nguyen L."/>
            <person name="Jackson L."/>
            <person name="Francisco L."/>
            <person name="Tang L.-Y."/>
            <person name="Pu L.-L."/>
            <person name="Perales L."/>
            <person name="Lorensuhewa L."/>
            <person name="Munidasa M."/>
            <person name="Coyle M."/>
            <person name="Taylor M."/>
            <person name="Puazo M."/>
            <person name="Firestine M."/>
            <person name="Scheel M."/>
            <person name="Javaid M."/>
            <person name="Wang M."/>
            <person name="Li M."/>
            <person name="Tabassum N."/>
            <person name="Saada N."/>
            <person name="Osuji N."/>
            <person name="Aqrawi P."/>
            <person name="Fu Q."/>
            <person name="Thornton R."/>
            <person name="Raj R."/>
            <person name="Goodspeed R."/>
            <person name="Mata R."/>
            <person name="Najjar R."/>
            <person name="Gubbala S."/>
            <person name="Lee S."/>
            <person name="Denson S."/>
            <person name="Patil S."/>
            <person name="Macmil S."/>
            <person name="Qi S."/>
            <person name="Matskevitch T."/>
            <person name="Palculict T."/>
            <person name="Mathew T."/>
            <person name="Vee V."/>
            <person name="Velamala V."/>
            <person name="Korchina V."/>
            <person name="Cai W."/>
            <person name="Liu W."/>
            <person name="Dai W."/>
            <person name="Zou X."/>
            <person name="Zhu Y."/>
            <person name="Zhang Y."/>
            <person name="Wu Y.-Q."/>
            <person name="Xin Y."/>
            <person name="Nazarath L."/>
            <person name="Kovar C."/>
            <person name="Han Y."/>
            <person name="Muzny D."/>
            <person name="Gibbs R."/>
        </authorList>
    </citation>
    <scope>NUCLEOTIDE SEQUENCE [LARGE SCALE GENOMIC DNA]</scope>
    <source>
        <strain evidence="5">Jacobina</strain>
    </source>
</reference>
<evidence type="ECO:0000313" key="3">
    <source>
        <dbReference type="EMBL" id="MBC1174929.1"/>
    </source>
</evidence>
<dbReference type="EMBL" id="AJWK01020247">
    <property type="status" value="NOT_ANNOTATED_CDS"/>
    <property type="molecule type" value="Genomic_DNA"/>
</dbReference>
<evidence type="ECO:0000256" key="1">
    <source>
        <dbReference type="SAM" id="MobiDB-lite"/>
    </source>
</evidence>
<dbReference type="EnsemblMetazoa" id="LLOJ006264-RA">
    <property type="protein sequence ID" value="LLOJ006264-PA"/>
    <property type="gene ID" value="LLOJ006264"/>
</dbReference>
<name>A0A1B0GJF1_LUTLO</name>
<evidence type="ECO:0000259" key="2">
    <source>
        <dbReference type="SMART" id="SM00596"/>
    </source>
</evidence>
<sequence>MSQTAKRGRDEASTSKESQPALKQTKLTYWLGCKPAVETSNRFEQLENEDQDMEDAQTQKKEPRPPPIFVHGVQQIEPLNELLKSFNKEGKYTIKSQTNGTVKICVNEIQMYRDLLKKLQEKNTDMHSYRPKTERSFRVVLRGVHHSTDVKDIKEALKVLGHDVINVHNIRHARTKLPTPLFYIDLKPDPKNKDIYAVNRLLHYVVKIEPPHPKKEVIQCKRCQRFGHSKSYCNRSPRCVKCDQEHNSSECPRKVRDDCVKCINCGGNHPANYRGCEVHRQLQRQNGQGSSDLRQRIRERRETNEVELDDAVDHITGAIQKAAWSSAPQIDPKTKPPSIPAAVRDLVGHKRELRSRWKTTRHPDDKKKFNKACRELRKLLSEIRNDSINAFMKDLSPSSATDYSLWRAAKKFNRPAITVPPIKAPDGSWARSDIQKAGVFADHLVGVFQPWPDDVPQQSESILAPLAATWDASLWLFGGVPRLIVMCREEFRKPQVFNYIYVPAVRSYQNLRAKLPPIFRKCLKKQFPDT</sequence>
<protein>
    <submittedName>
        <fullName evidence="3">Putative nucleic-acid-binding protein from transposon x-element</fullName>
    </submittedName>
</protein>
<proteinExistence type="predicted"/>
<dbReference type="Pfam" id="PF07530">
    <property type="entry name" value="PRE_C2HC"/>
    <property type="match status" value="1"/>
</dbReference>
<keyword evidence="5" id="KW-1185">Reference proteome</keyword>
<dbReference type="SMART" id="SM00596">
    <property type="entry name" value="PRE_C2HC"/>
    <property type="match status" value="1"/>
</dbReference>